<keyword evidence="2" id="KW-1185">Reference proteome</keyword>
<protein>
    <submittedName>
        <fullName evidence="1">Uncharacterized protein</fullName>
    </submittedName>
</protein>
<reference evidence="1 2" key="1">
    <citation type="submission" date="2020-02" db="EMBL/GenBank/DDBJ databases">
        <authorList>
            <person name="Kim M.K."/>
        </authorList>
    </citation>
    <scope>NUCLEOTIDE SEQUENCE [LARGE SCALE GENOMIC DNA]</scope>
    <source>
        <strain evidence="1 2">BT327</strain>
    </source>
</reference>
<proteinExistence type="predicted"/>
<evidence type="ECO:0000313" key="2">
    <source>
        <dbReference type="Proteomes" id="UP000474777"/>
    </source>
</evidence>
<dbReference type="AlphaFoldDB" id="A0A6B3LV77"/>
<organism evidence="1 2">
    <name type="scientific">Pontibacter burrus</name>
    <dbReference type="NCBI Taxonomy" id="2704466"/>
    <lineage>
        <taxon>Bacteria</taxon>
        <taxon>Pseudomonadati</taxon>
        <taxon>Bacteroidota</taxon>
        <taxon>Cytophagia</taxon>
        <taxon>Cytophagales</taxon>
        <taxon>Hymenobacteraceae</taxon>
        <taxon>Pontibacter</taxon>
    </lineage>
</organism>
<gene>
    <name evidence="1" type="ORF">GXP69_08995</name>
</gene>
<evidence type="ECO:0000313" key="1">
    <source>
        <dbReference type="EMBL" id="NEM97828.1"/>
    </source>
</evidence>
<comment type="caution">
    <text evidence="1">The sequence shown here is derived from an EMBL/GenBank/DDBJ whole genome shotgun (WGS) entry which is preliminary data.</text>
</comment>
<name>A0A6B3LV77_9BACT</name>
<sequence length="195" mass="22619">MSLNGILKRLLSLFGSKSKCRELKRSEQYQTRYREWLEQEYFAVFLTASYQAYHYSKAGLKESDRITLIKEENREGIILNEPTINSVHFSYLLDYLKDRTEMLGYCLRSAHSLSQNHGDLKQITETYYLTPKPQDVPGTGHCNQLYGNIILDFIRINGTPGYIRIMRNSIADPHFSAPLPFPELLKALFQSTEIL</sequence>
<dbReference type="EMBL" id="JAAGWD010000003">
    <property type="protein sequence ID" value="NEM97828.1"/>
    <property type="molecule type" value="Genomic_DNA"/>
</dbReference>
<dbReference type="RefSeq" id="WP_163914549.1">
    <property type="nucleotide sequence ID" value="NZ_JAAGWD010000003.1"/>
</dbReference>
<dbReference type="Proteomes" id="UP000474777">
    <property type="component" value="Unassembled WGS sequence"/>
</dbReference>
<accession>A0A6B3LV77</accession>